<dbReference type="EMBL" id="NCVQ01000003">
    <property type="protein sequence ID" value="PWZ41031.1"/>
    <property type="molecule type" value="Genomic_DNA"/>
</dbReference>
<keyword evidence="1" id="KW-0479">Metal-binding</keyword>
<evidence type="ECO:0000256" key="4">
    <source>
        <dbReference type="PROSITE-ProRule" id="PRU00134"/>
    </source>
</evidence>
<dbReference type="InterPro" id="IPR002893">
    <property type="entry name" value="Znf_MYND"/>
</dbReference>
<dbReference type="Gene3D" id="2.30.30.30">
    <property type="match status" value="1"/>
</dbReference>
<dbReference type="FunFam" id="1.25.40.180:FF:000223">
    <property type="match status" value="1"/>
</dbReference>
<dbReference type="InterPro" id="IPR014722">
    <property type="entry name" value="Rib_uL2_dom2"/>
</dbReference>
<dbReference type="Gene3D" id="1.25.40.180">
    <property type="match status" value="1"/>
</dbReference>
<dbReference type="Pfam" id="PF00467">
    <property type="entry name" value="KOW"/>
    <property type="match status" value="1"/>
</dbReference>
<dbReference type="FunFam" id="2.30.30.30:FF:000031">
    <property type="entry name" value="40S ribosomal protein S4-3"/>
    <property type="match status" value="1"/>
</dbReference>
<dbReference type="GO" id="GO:0030015">
    <property type="term" value="C:CCR4-NOT core complex"/>
    <property type="evidence" value="ECO:0007669"/>
    <property type="project" value="InterPro"/>
</dbReference>
<keyword evidence="2 4" id="KW-0863">Zinc-finger</keyword>
<dbReference type="InterPro" id="IPR005824">
    <property type="entry name" value="KOW"/>
</dbReference>
<dbReference type="Pfam" id="PF01753">
    <property type="entry name" value="zf-MYND"/>
    <property type="match status" value="1"/>
</dbReference>
<name>A0A3L6G2L5_MAIZE</name>
<dbReference type="SUPFAM" id="SSF144232">
    <property type="entry name" value="HIT/MYND zinc finger-like"/>
    <property type="match status" value="1"/>
</dbReference>
<evidence type="ECO:0000259" key="5">
    <source>
        <dbReference type="PROSITE" id="PS50865"/>
    </source>
</evidence>
<dbReference type="GO" id="GO:0008270">
    <property type="term" value="F:zinc ion binding"/>
    <property type="evidence" value="ECO:0007669"/>
    <property type="project" value="UniProtKB-KW"/>
</dbReference>
<dbReference type="Gene3D" id="6.10.140.2220">
    <property type="match status" value="1"/>
</dbReference>
<dbReference type="InterPro" id="IPR041982">
    <property type="entry name" value="Ribosomal_eS4_KOW"/>
</dbReference>
<evidence type="ECO:0000256" key="3">
    <source>
        <dbReference type="ARBA" id="ARBA00022833"/>
    </source>
</evidence>
<dbReference type="InterPro" id="IPR040398">
    <property type="entry name" value="Not1"/>
</dbReference>
<dbReference type="PANTHER" id="PTHR13162:SF8">
    <property type="entry name" value="CCR4-NOT TRANSCRIPTION COMPLEX SUBUNIT 1"/>
    <property type="match status" value="1"/>
</dbReference>
<protein>
    <submittedName>
        <fullName evidence="6">CCR4-NOT transcription complex subunit 1</fullName>
    </submittedName>
</protein>
<feature type="domain" description="MYND-type" evidence="5">
    <location>
        <begin position="162"/>
        <end position="200"/>
    </location>
</feature>
<dbReference type="Proteomes" id="UP000251960">
    <property type="component" value="Chromosome 2"/>
</dbReference>
<comment type="caution">
    <text evidence="6">The sequence shown here is derived from an EMBL/GenBank/DDBJ whole genome shotgun (WGS) entry which is preliminary data.</text>
</comment>
<gene>
    <name evidence="6" type="primary">cnot1_4</name>
    <name evidence="6" type="ORF">Zm00014a_011160</name>
</gene>
<proteinExistence type="predicted"/>
<dbReference type="GO" id="GO:0017148">
    <property type="term" value="P:negative regulation of translation"/>
    <property type="evidence" value="ECO:0007669"/>
    <property type="project" value="InterPro"/>
</dbReference>
<reference evidence="6" key="1">
    <citation type="journal article" date="2018" name="Nat. Genet.">
        <title>Extensive intraspecific gene order and gene structural variations between Mo17 and other maize genomes.</title>
        <authorList>
            <person name="Sun S."/>
            <person name="Zhou Y."/>
            <person name="Chen J."/>
            <person name="Shi J."/>
            <person name="Zhao H."/>
            <person name="Zhao H."/>
            <person name="Song W."/>
            <person name="Zhang M."/>
            <person name="Cui Y."/>
            <person name="Dong X."/>
            <person name="Liu H."/>
            <person name="Ma X."/>
            <person name="Jiao Y."/>
            <person name="Wang B."/>
            <person name="Wei X."/>
            <person name="Stein J.C."/>
            <person name="Glaubitz J.C."/>
            <person name="Lu F."/>
            <person name="Yu G."/>
            <person name="Liang C."/>
            <person name="Fengler K."/>
            <person name="Li B."/>
            <person name="Rafalski A."/>
            <person name="Schnable P.S."/>
            <person name="Ware D.H."/>
            <person name="Buckler E.S."/>
            <person name="Lai J."/>
        </authorList>
    </citation>
    <scope>NUCLEOTIDE SEQUENCE [LARGE SCALE GENOMIC DNA]</scope>
    <source>
        <tissue evidence="6">Seedling</tissue>
    </source>
</reference>
<dbReference type="ExpressionAtlas" id="A0A3L6G2L5">
    <property type="expression patterns" value="baseline and differential"/>
</dbReference>
<dbReference type="Pfam" id="PF16415">
    <property type="entry name" value="CNOT1_CAF1_bind"/>
    <property type="match status" value="1"/>
</dbReference>
<organism evidence="6">
    <name type="scientific">Zea mays</name>
    <name type="common">Maize</name>
    <dbReference type="NCBI Taxonomy" id="4577"/>
    <lineage>
        <taxon>Eukaryota</taxon>
        <taxon>Viridiplantae</taxon>
        <taxon>Streptophyta</taxon>
        <taxon>Embryophyta</taxon>
        <taxon>Tracheophyta</taxon>
        <taxon>Spermatophyta</taxon>
        <taxon>Magnoliopsida</taxon>
        <taxon>Liliopsida</taxon>
        <taxon>Poales</taxon>
        <taxon>Poaceae</taxon>
        <taxon>PACMAD clade</taxon>
        <taxon>Panicoideae</taxon>
        <taxon>Andropogonodae</taxon>
        <taxon>Andropogoneae</taxon>
        <taxon>Tripsacinae</taxon>
        <taxon>Zea</taxon>
    </lineage>
</organism>
<dbReference type="AlphaFoldDB" id="A0A3L6G2L5"/>
<evidence type="ECO:0000256" key="2">
    <source>
        <dbReference type="ARBA" id="ARBA00022771"/>
    </source>
</evidence>
<evidence type="ECO:0000313" key="6">
    <source>
        <dbReference type="EMBL" id="PWZ41031.1"/>
    </source>
</evidence>
<sequence>MARAAAGGKDRDGVGGGRGGLVKIRPYQIKFRGALLAKNLGSWLGKFTIGRNQALRAKEIDPKSLIVEAYEKGLMIAVIPFTSKILEPCQSSIAYRPPNPWTMGILSLLAEIYNLPNLKMNLKFDIEVLNIPFFDSFFIDFVSALATHGHAKCSFGILAHVCHWCGTWKGDKICSSCKKARYCSEKHQALHWGTGHKNDCLQIISSSAASNSVLPTVGKVPANTSWPKFEIKIDYEGIFDSDSGDENNSKLLVMQRHGKPDAMMESWMDQFEVLGPFSFRITSVGLLLMHQSLYLFNAVWVGRFLQQMLDIFSRAGLKSTKSSVEWNIFFLVFWGEMALYLNCILILKQRNVASIAHNMCVMQARIIKFDVDNVVMVTGGRNTGRVGVIKNREKHKGSFETIHVLLGAFCYV</sequence>
<dbReference type="InterPro" id="IPR032191">
    <property type="entry name" value="CNOT1_CAF1_bind"/>
</dbReference>
<dbReference type="PROSITE" id="PS50865">
    <property type="entry name" value="ZF_MYND_2"/>
    <property type="match status" value="1"/>
</dbReference>
<dbReference type="CDD" id="cd06087">
    <property type="entry name" value="KOW_RPS4"/>
    <property type="match status" value="1"/>
</dbReference>
<evidence type="ECO:0000256" key="1">
    <source>
        <dbReference type="ARBA" id="ARBA00022723"/>
    </source>
</evidence>
<dbReference type="PANTHER" id="PTHR13162">
    <property type="entry name" value="CCR4-NOT TRANSCRIPTION COMPLEX"/>
    <property type="match status" value="1"/>
</dbReference>
<keyword evidence="3" id="KW-0862">Zinc</keyword>
<accession>A0A3L6G2L5</accession>